<gene>
    <name evidence="1" type="ORF">SAMN04488554_3500</name>
</gene>
<dbReference type="AlphaFoldDB" id="A0A1H5MML3"/>
<dbReference type="OrthoDB" id="3524665at2"/>
<proteinExistence type="predicted"/>
<accession>A0A1H5MML3</accession>
<evidence type="ECO:0008006" key="3">
    <source>
        <dbReference type="Google" id="ProtNLM"/>
    </source>
</evidence>
<name>A0A1H5MML3_9MICO</name>
<protein>
    <recommendedName>
        <fullName evidence="3">DUF5063 domain-containing protein</fullName>
    </recommendedName>
</protein>
<dbReference type="RefSeq" id="WP_089774278.1">
    <property type="nucleotide sequence ID" value="NZ_FNTX01000002.1"/>
</dbReference>
<keyword evidence="2" id="KW-1185">Reference proteome</keyword>
<organism evidence="1 2">
    <name type="scientific">Ruania alba</name>
    <dbReference type="NCBI Taxonomy" id="648782"/>
    <lineage>
        <taxon>Bacteria</taxon>
        <taxon>Bacillati</taxon>
        <taxon>Actinomycetota</taxon>
        <taxon>Actinomycetes</taxon>
        <taxon>Micrococcales</taxon>
        <taxon>Ruaniaceae</taxon>
        <taxon>Ruania</taxon>
    </lineage>
</organism>
<dbReference type="InterPro" id="IPR038312">
    <property type="entry name" value="DUF5063_sf"/>
</dbReference>
<dbReference type="STRING" id="648782.SAMN04488554_3500"/>
<dbReference type="EMBL" id="FNTX01000002">
    <property type="protein sequence ID" value="SEE90544.1"/>
    <property type="molecule type" value="Genomic_DNA"/>
</dbReference>
<dbReference type="Pfam" id="PF16702">
    <property type="entry name" value="DUF5063"/>
    <property type="match status" value="1"/>
</dbReference>
<evidence type="ECO:0000313" key="2">
    <source>
        <dbReference type="Proteomes" id="UP000199220"/>
    </source>
</evidence>
<reference evidence="2" key="1">
    <citation type="submission" date="2016-10" db="EMBL/GenBank/DDBJ databases">
        <authorList>
            <person name="Varghese N."/>
            <person name="Submissions S."/>
        </authorList>
    </citation>
    <scope>NUCLEOTIDE SEQUENCE [LARGE SCALE GENOMIC DNA]</scope>
    <source>
        <strain evidence="2">DSM 21368</strain>
    </source>
</reference>
<evidence type="ECO:0000313" key="1">
    <source>
        <dbReference type="EMBL" id="SEE90544.1"/>
    </source>
</evidence>
<dbReference type="Gene3D" id="1.20.120.1550">
    <property type="entry name" value="Protein of unknown function DUF5063"/>
    <property type="match status" value="1"/>
</dbReference>
<sequence length="192" mass="20562">MSEQLELDSDLRVLGTATAAVSERYLQTVREVASGATPEAAIPLLLLAVSDLTAAGARLGAIVDVVPAERFEPDDGPDPDMEPLRLSLANLLEGVDEYHEVSDPLVSTEVTVGSLSNDLADVAQALMVGLKHHRAGHASEALWWWQFSYLSDWGERAASATRVLLGLIAHLRLDVDPDVAGEAEFEALHSAD</sequence>
<dbReference type="Proteomes" id="UP000199220">
    <property type="component" value="Unassembled WGS sequence"/>
</dbReference>
<dbReference type="InterPro" id="IPR032025">
    <property type="entry name" value="DUF5063"/>
</dbReference>